<dbReference type="GO" id="GO:0005784">
    <property type="term" value="C:Sec61 translocon complex"/>
    <property type="evidence" value="ECO:0007669"/>
    <property type="project" value="InterPro"/>
</dbReference>
<evidence type="ECO:0000256" key="11">
    <source>
        <dbReference type="SAM" id="Phobius"/>
    </source>
</evidence>
<keyword evidence="13" id="KW-1185">Reference proteome</keyword>
<dbReference type="PANTHER" id="PTHR13509">
    <property type="entry name" value="SEC61 SUBUNIT BETA"/>
    <property type="match status" value="1"/>
</dbReference>
<keyword evidence="4 11" id="KW-0812">Transmembrane</keyword>
<dbReference type="OrthoDB" id="5401193at2759"/>
<evidence type="ECO:0000256" key="4">
    <source>
        <dbReference type="ARBA" id="ARBA00022692"/>
    </source>
</evidence>
<dbReference type="OMA" id="SSGMWRF"/>
<dbReference type="GeneID" id="9048984"/>
<protein>
    <submittedName>
        <fullName evidence="12">Protein transport protein Sec61 subunit beta, putative</fullName>
    </submittedName>
</protein>
<name>C5K9G9_PERM5</name>
<evidence type="ECO:0000313" key="12">
    <source>
        <dbReference type="EMBL" id="EER18741.1"/>
    </source>
</evidence>
<evidence type="ECO:0000313" key="13">
    <source>
        <dbReference type="Proteomes" id="UP000007800"/>
    </source>
</evidence>
<evidence type="ECO:0000256" key="8">
    <source>
        <dbReference type="ARBA" id="ARBA00023010"/>
    </source>
</evidence>
<organism evidence="13">
    <name type="scientific">Perkinsus marinus (strain ATCC 50983 / TXsc)</name>
    <dbReference type="NCBI Taxonomy" id="423536"/>
    <lineage>
        <taxon>Eukaryota</taxon>
        <taxon>Sar</taxon>
        <taxon>Alveolata</taxon>
        <taxon>Perkinsozoa</taxon>
        <taxon>Perkinsea</taxon>
        <taxon>Perkinsida</taxon>
        <taxon>Perkinsidae</taxon>
        <taxon>Perkinsus</taxon>
    </lineage>
</organism>
<keyword evidence="7 11" id="KW-1133">Transmembrane helix</keyword>
<dbReference type="EMBL" id="GG671513">
    <property type="protein sequence ID" value="EER18741.1"/>
    <property type="molecule type" value="Genomic_DNA"/>
</dbReference>
<dbReference type="Pfam" id="PF03911">
    <property type="entry name" value="Sec61_beta"/>
    <property type="match status" value="1"/>
</dbReference>
<keyword evidence="6" id="KW-0653">Protein transport</keyword>
<keyword evidence="3" id="KW-0813">Transport</keyword>
<feature type="region of interest" description="Disordered" evidence="10">
    <location>
        <begin position="1"/>
        <end position="48"/>
    </location>
</feature>
<evidence type="ECO:0000256" key="10">
    <source>
        <dbReference type="SAM" id="MobiDB-lite"/>
    </source>
</evidence>
<feature type="transmembrane region" description="Helical" evidence="11">
    <location>
        <begin position="72"/>
        <end position="90"/>
    </location>
</feature>
<proteinExistence type="inferred from homology"/>
<comment type="similarity">
    <text evidence="2">Belongs to the SEC61-beta family.</text>
</comment>
<accession>C5K9G9</accession>
<sequence>MTKGSETTMNTPPNGASPAQTVGGARTNLLHRRNVGSSQKAAPASGRRAAGNSILKFYTDDAPGIKVGPTTVLVLSLAYMGCVVCLHILAKFRSVVASSTGGAEEATD</sequence>
<evidence type="ECO:0000256" key="1">
    <source>
        <dbReference type="ARBA" id="ARBA00004389"/>
    </source>
</evidence>
<dbReference type="InterPro" id="IPR030671">
    <property type="entry name" value="Sec61-beta/Sbh"/>
</dbReference>
<evidence type="ECO:0000256" key="7">
    <source>
        <dbReference type="ARBA" id="ARBA00022989"/>
    </source>
</evidence>
<keyword evidence="5" id="KW-0256">Endoplasmic reticulum</keyword>
<keyword evidence="9 11" id="KW-0472">Membrane</keyword>
<dbReference type="AlphaFoldDB" id="C5K9G9"/>
<evidence type="ECO:0000256" key="3">
    <source>
        <dbReference type="ARBA" id="ARBA00022448"/>
    </source>
</evidence>
<dbReference type="GO" id="GO:0006886">
    <property type="term" value="P:intracellular protein transport"/>
    <property type="evidence" value="ECO:0007669"/>
    <property type="project" value="InterPro"/>
</dbReference>
<dbReference type="Proteomes" id="UP000007800">
    <property type="component" value="Unassembled WGS sequence"/>
</dbReference>
<reference evidence="12 13" key="1">
    <citation type="submission" date="2008-07" db="EMBL/GenBank/DDBJ databases">
        <authorList>
            <person name="El-Sayed N."/>
            <person name="Caler E."/>
            <person name="Inman J."/>
            <person name="Amedeo P."/>
            <person name="Hass B."/>
            <person name="Wortman J."/>
        </authorList>
    </citation>
    <scope>NUCLEOTIDE SEQUENCE [LARGE SCALE GENOMIC DNA]</scope>
    <source>
        <strain evidence="13">ATCC 50983 / TXsc</strain>
    </source>
</reference>
<evidence type="ECO:0000256" key="9">
    <source>
        <dbReference type="ARBA" id="ARBA00023136"/>
    </source>
</evidence>
<evidence type="ECO:0000256" key="6">
    <source>
        <dbReference type="ARBA" id="ARBA00022927"/>
    </source>
</evidence>
<comment type="subcellular location">
    <subcellularLocation>
        <location evidence="1">Endoplasmic reticulum membrane</location>
        <topology evidence="1">Single-pass membrane protein</topology>
    </subcellularLocation>
</comment>
<keyword evidence="8" id="KW-0811">Translocation</keyword>
<evidence type="ECO:0000256" key="5">
    <source>
        <dbReference type="ARBA" id="ARBA00022824"/>
    </source>
</evidence>
<evidence type="ECO:0000256" key="2">
    <source>
        <dbReference type="ARBA" id="ARBA00006103"/>
    </source>
</evidence>
<dbReference type="InParanoid" id="C5K9G9"/>
<gene>
    <name evidence="12" type="ORF">Pmar_PMAR006361</name>
</gene>
<feature type="compositionally biased region" description="Polar residues" evidence="10">
    <location>
        <begin position="1"/>
        <end position="20"/>
    </location>
</feature>
<dbReference type="InterPro" id="IPR016482">
    <property type="entry name" value="SecG/Sec61-beta/Sbh"/>
</dbReference>
<dbReference type="RefSeq" id="XP_002786945.1">
    <property type="nucleotide sequence ID" value="XM_002786899.1"/>
</dbReference>